<dbReference type="GO" id="GO:0005576">
    <property type="term" value="C:extracellular region"/>
    <property type="evidence" value="ECO:0007669"/>
    <property type="project" value="UniProtKB-SubCell"/>
</dbReference>
<feature type="domain" description="C1q" evidence="6">
    <location>
        <begin position="149"/>
        <end position="282"/>
    </location>
</feature>
<name>A0A210QZI9_MIZYE</name>
<dbReference type="Proteomes" id="UP000242188">
    <property type="component" value="Unassembled WGS sequence"/>
</dbReference>
<dbReference type="STRING" id="6573.A0A210QZI9"/>
<feature type="coiled-coil region" evidence="4">
    <location>
        <begin position="86"/>
        <end position="120"/>
    </location>
</feature>
<dbReference type="PROSITE" id="PS50871">
    <property type="entry name" value="C1Q"/>
    <property type="match status" value="1"/>
</dbReference>
<feature type="chain" id="PRO_5012239437" evidence="5">
    <location>
        <begin position="26"/>
        <end position="282"/>
    </location>
</feature>
<reference evidence="7 8" key="1">
    <citation type="journal article" date="2017" name="Nat. Ecol. Evol.">
        <title>Scallop genome provides insights into evolution of bilaterian karyotype and development.</title>
        <authorList>
            <person name="Wang S."/>
            <person name="Zhang J."/>
            <person name="Jiao W."/>
            <person name="Li J."/>
            <person name="Xun X."/>
            <person name="Sun Y."/>
            <person name="Guo X."/>
            <person name="Huan P."/>
            <person name="Dong B."/>
            <person name="Zhang L."/>
            <person name="Hu X."/>
            <person name="Sun X."/>
            <person name="Wang J."/>
            <person name="Zhao C."/>
            <person name="Wang Y."/>
            <person name="Wang D."/>
            <person name="Huang X."/>
            <person name="Wang R."/>
            <person name="Lv J."/>
            <person name="Li Y."/>
            <person name="Zhang Z."/>
            <person name="Liu B."/>
            <person name="Lu W."/>
            <person name="Hui Y."/>
            <person name="Liang J."/>
            <person name="Zhou Z."/>
            <person name="Hou R."/>
            <person name="Li X."/>
            <person name="Liu Y."/>
            <person name="Li H."/>
            <person name="Ning X."/>
            <person name="Lin Y."/>
            <person name="Zhao L."/>
            <person name="Xing Q."/>
            <person name="Dou J."/>
            <person name="Li Y."/>
            <person name="Mao J."/>
            <person name="Guo H."/>
            <person name="Dou H."/>
            <person name="Li T."/>
            <person name="Mu C."/>
            <person name="Jiang W."/>
            <person name="Fu Q."/>
            <person name="Fu X."/>
            <person name="Miao Y."/>
            <person name="Liu J."/>
            <person name="Yu Q."/>
            <person name="Li R."/>
            <person name="Liao H."/>
            <person name="Li X."/>
            <person name="Kong Y."/>
            <person name="Jiang Z."/>
            <person name="Chourrout D."/>
            <person name="Li R."/>
            <person name="Bao Z."/>
        </authorList>
    </citation>
    <scope>NUCLEOTIDE SEQUENCE [LARGE SCALE GENOMIC DNA]</scope>
    <source>
        <strain evidence="7 8">PY_sf001</strain>
    </source>
</reference>
<dbReference type="InterPro" id="IPR050822">
    <property type="entry name" value="Cerebellin_Synaptic_Org"/>
</dbReference>
<dbReference type="PANTHER" id="PTHR22923:SF116">
    <property type="entry name" value="C1Q DOMAIN-CONTAINING PROTEIN"/>
    <property type="match status" value="1"/>
</dbReference>
<proteinExistence type="predicted"/>
<evidence type="ECO:0000256" key="5">
    <source>
        <dbReference type="SAM" id="SignalP"/>
    </source>
</evidence>
<evidence type="ECO:0000256" key="3">
    <source>
        <dbReference type="ARBA" id="ARBA00022729"/>
    </source>
</evidence>
<evidence type="ECO:0000313" key="8">
    <source>
        <dbReference type="Proteomes" id="UP000242188"/>
    </source>
</evidence>
<evidence type="ECO:0000256" key="2">
    <source>
        <dbReference type="ARBA" id="ARBA00022525"/>
    </source>
</evidence>
<keyword evidence="2" id="KW-0964">Secreted</keyword>
<feature type="signal peptide" evidence="5">
    <location>
        <begin position="1"/>
        <end position="25"/>
    </location>
</feature>
<protein>
    <submittedName>
        <fullName evidence="7">Complement C1q-like protein 4</fullName>
    </submittedName>
</protein>
<dbReference type="Pfam" id="PF00386">
    <property type="entry name" value="C1q"/>
    <property type="match status" value="1"/>
</dbReference>
<dbReference type="InterPro" id="IPR008983">
    <property type="entry name" value="Tumour_necrosis_fac-like_dom"/>
</dbReference>
<gene>
    <name evidence="7" type="ORF">KP79_PYT15185</name>
</gene>
<evidence type="ECO:0000259" key="6">
    <source>
        <dbReference type="PROSITE" id="PS50871"/>
    </source>
</evidence>
<dbReference type="PANTHER" id="PTHR22923">
    <property type="entry name" value="CEREBELLIN-RELATED"/>
    <property type="match status" value="1"/>
</dbReference>
<dbReference type="SMART" id="SM00110">
    <property type="entry name" value="C1Q"/>
    <property type="match status" value="1"/>
</dbReference>
<keyword evidence="3 5" id="KW-0732">Signal</keyword>
<sequence length="282" mass="31048">MSKYLNISLLILLAVCAFLPDGVLCYEAGSTNMHSVPANVPSTKSNTGNELSATETRLQQFIAAQELTNLRLFEAVERLGGYENKAESCVTEMERLRDTVKRQSREIVELKKNISLSETNICQGNEPADEGQGLDMLSRSRNIPRQQPQFPTQVAFYVQLKTNVANIGNYQTIKFDHVRTNIGGGYNLVTGIFIVPTPGTYVFHWTTVSLDNMDMQTELMIDGIRYGVARSDSGSHADLSSASNVVVASAIPGETIWVRSGERHSSTVEGGELSTFSGWLLF</sequence>
<keyword evidence="8" id="KW-1185">Reference proteome</keyword>
<dbReference type="AlphaFoldDB" id="A0A210QZI9"/>
<dbReference type="OrthoDB" id="6141606at2759"/>
<dbReference type="SUPFAM" id="SSF49842">
    <property type="entry name" value="TNF-like"/>
    <property type="match status" value="1"/>
</dbReference>
<dbReference type="Gene3D" id="2.60.120.40">
    <property type="match status" value="1"/>
</dbReference>
<dbReference type="PRINTS" id="PR00007">
    <property type="entry name" value="COMPLEMNTC1Q"/>
</dbReference>
<keyword evidence="4" id="KW-0175">Coiled coil</keyword>
<evidence type="ECO:0000313" key="7">
    <source>
        <dbReference type="EMBL" id="OWF54132.1"/>
    </source>
</evidence>
<dbReference type="EMBL" id="NEDP02001165">
    <property type="protein sequence ID" value="OWF54132.1"/>
    <property type="molecule type" value="Genomic_DNA"/>
</dbReference>
<evidence type="ECO:0000256" key="1">
    <source>
        <dbReference type="ARBA" id="ARBA00004613"/>
    </source>
</evidence>
<comment type="caution">
    <text evidence="7">The sequence shown here is derived from an EMBL/GenBank/DDBJ whole genome shotgun (WGS) entry which is preliminary data.</text>
</comment>
<organism evidence="7 8">
    <name type="scientific">Mizuhopecten yessoensis</name>
    <name type="common">Japanese scallop</name>
    <name type="synonym">Patinopecten yessoensis</name>
    <dbReference type="NCBI Taxonomy" id="6573"/>
    <lineage>
        <taxon>Eukaryota</taxon>
        <taxon>Metazoa</taxon>
        <taxon>Spiralia</taxon>
        <taxon>Lophotrochozoa</taxon>
        <taxon>Mollusca</taxon>
        <taxon>Bivalvia</taxon>
        <taxon>Autobranchia</taxon>
        <taxon>Pteriomorphia</taxon>
        <taxon>Pectinida</taxon>
        <taxon>Pectinoidea</taxon>
        <taxon>Pectinidae</taxon>
        <taxon>Mizuhopecten</taxon>
    </lineage>
</organism>
<evidence type="ECO:0000256" key="4">
    <source>
        <dbReference type="SAM" id="Coils"/>
    </source>
</evidence>
<accession>A0A210QZI9</accession>
<comment type="subcellular location">
    <subcellularLocation>
        <location evidence="1">Secreted</location>
    </subcellularLocation>
</comment>
<dbReference type="InterPro" id="IPR001073">
    <property type="entry name" value="C1q_dom"/>
</dbReference>